<keyword evidence="2" id="KW-1133">Transmembrane helix</keyword>
<accession>A0A839XH79</accession>
<dbReference type="InterPro" id="IPR011047">
    <property type="entry name" value="Quinoprotein_ADH-like_sf"/>
</dbReference>
<evidence type="ECO:0008006" key="5">
    <source>
        <dbReference type="Google" id="ProtNLM"/>
    </source>
</evidence>
<evidence type="ECO:0000256" key="2">
    <source>
        <dbReference type="SAM" id="Phobius"/>
    </source>
</evidence>
<keyword evidence="2" id="KW-0812">Transmembrane</keyword>
<name>A0A839XH79_9PSEU</name>
<evidence type="ECO:0000313" key="4">
    <source>
        <dbReference type="Proteomes" id="UP000564573"/>
    </source>
</evidence>
<feature type="compositionally biased region" description="Polar residues" evidence="1">
    <location>
        <begin position="16"/>
        <end position="30"/>
    </location>
</feature>
<dbReference type="AlphaFoldDB" id="A0A839XH79"/>
<dbReference type="RefSeq" id="WP_323985113.1">
    <property type="nucleotide sequence ID" value="NZ_JACIBS010000001.1"/>
</dbReference>
<dbReference type="Proteomes" id="UP000564573">
    <property type="component" value="Unassembled WGS sequence"/>
</dbReference>
<evidence type="ECO:0000256" key="1">
    <source>
        <dbReference type="SAM" id="MobiDB-lite"/>
    </source>
</evidence>
<organism evidence="3 4">
    <name type="scientific">Prauserella sediminis</name>
    <dbReference type="NCBI Taxonomy" id="577680"/>
    <lineage>
        <taxon>Bacteria</taxon>
        <taxon>Bacillati</taxon>
        <taxon>Actinomycetota</taxon>
        <taxon>Actinomycetes</taxon>
        <taxon>Pseudonocardiales</taxon>
        <taxon>Pseudonocardiaceae</taxon>
        <taxon>Prauserella</taxon>
        <taxon>Prauserella salsuginis group</taxon>
    </lineage>
</organism>
<reference evidence="3 4" key="1">
    <citation type="submission" date="2020-08" db="EMBL/GenBank/DDBJ databases">
        <title>Sequencing the genomes of 1000 actinobacteria strains.</title>
        <authorList>
            <person name="Klenk H.-P."/>
        </authorList>
    </citation>
    <scope>NUCLEOTIDE SEQUENCE [LARGE SCALE GENOMIC DNA]</scope>
    <source>
        <strain evidence="3 4">DSM 45267</strain>
    </source>
</reference>
<evidence type="ECO:0000313" key="3">
    <source>
        <dbReference type="EMBL" id="MBB3661837.1"/>
    </source>
</evidence>
<comment type="caution">
    <text evidence="3">The sequence shown here is derived from an EMBL/GenBank/DDBJ whole genome shotgun (WGS) entry which is preliminary data.</text>
</comment>
<protein>
    <recommendedName>
        <fullName evidence="5">Pyrroloquinoline-quinone binding quinoprotein</fullName>
    </recommendedName>
</protein>
<proteinExistence type="predicted"/>
<dbReference type="SUPFAM" id="SSF50998">
    <property type="entry name" value="Quinoprotein alcohol dehydrogenase-like"/>
    <property type="match status" value="1"/>
</dbReference>
<sequence length="434" mass="45969">MSSTGSFPPDSGGTTGDTVGNNSGSASTTVRSRRSPWDRRRDRIAAALLGVAAVVAGLVVWAGSDSRATISETAPPPANTPAQPASVPAEFHEAWRAPSAATPAPVATAGTVITGDGGEVTGRDPETGSVRWRYARDLPLCTVGAEWERALAVYRKDAGCSEVTQLDAGTGTRTAQRNGDAERGTRLLGDGGYVTTTGDRLLNTWRDDLVKSMEFGRVYAQVNAGYQPRPNCRYGTVAAASGRVGVIERCPGRTGALLTVLKAAPEESDQPEQEFSQTLPERGAKLVAMVPGGSAVLLPEAKELVLYDAKGRERTRYPLDLPRSDLDREPRDGVMPTVRGPRNVYWFTGSRTMALSTADLTPQWTVHNTRGAGTSYAGRYLAPIGGGLAVLDPASGDTVRTIAVDRDDHRGQITMATAGPVVLERRGDEVVALR</sequence>
<feature type="region of interest" description="Disordered" evidence="1">
    <location>
        <begin position="1"/>
        <end position="37"/>
    </location>
</feature>
<gene>
    <name evidence="3" type="ORF">FB384_000741</name>
</gene>
<keyword evidence="2" id="KW-0472">Membrane</keyword>
<keyword evidence="4" id="KW-1185">Reference proteome</keyword>
<dbReference type="EMBL" id="JACIBS010000001">
    <property type="protein sequence ID" value="MBB3661837.1"/>
    <property type="molecule type" value="Genomic_DNA"/>
</dbReference>
<feature type="transmembrane region" description="Helical" evidence="2">
    <location>
        <begin position="44"/>
        <end position="63"/>
    </location>
</feature>